<name>A0A6J4NEW0_9ACTN</name>
<accession>A0A6J4NEW0</accession>
<feature type="non-terminal residue" evidence="2">
    <location>
        <position position="1"/>
    </location>
</feature>
<dbReference type="EMBL" id="CADCUY010000030">
    <property type="protein sequence ID" value="CAA9386353.1"/>
    <property type="molecule type" value="Genomic_DNA"/>
</dbReference>
<evidence type="ECO:0000259" key="1">
    <source>
        <dbReference type="Pfam" id="PF18317"/>
    </source>
</evidence>
<dbReference type="Pfam" id="PF18317">
    <property type="entry name" value="SDH_C"/>
    <property type="match status" value="1"/>
</dbReference>
<dbReference type="Gene3D" id="3.40.50.720">
    <property type="entry name" value="NAD(P)-binding Rossmann-like Domain"/>
    <property type="match status" value="1"/>
</dbReference>
<dbReference type="GO" id="GO:0004764">
    <property type="term" value="F:shikimate 3-dehydrogenase (NADP+) activity"/>
    <property type="evidence" value="ECO:0007669"/>
    <property type="project" value="UniProtKB-EC"/>
</dbReference>
<proteinExistence type="predicted"/>
<organism evidence="2">
    <name type="scientific">uncultured Quadrisphaera sp</name>
    <dbReference type="NCBI Taxonomy" id="904978"/>
    <lineage>
        <taxon>Bacteria</taxon>
        <taxon>Bacillati</taxon>
        <taxon>Actinomycetota</taxon>
        <taxon>Actinomycetes</taxon>
        <taxon>Kineosporiales</taxon>
        <taxon>Kineosporiaceae</taxon>
        <taxon>Quadrisphaera</taxon>
        <taxon>environmental samples</taxon>
    </lineage>
</organism>
<protein>
    <submittedName>
        <fullName evidence="2">Shikimate 5-dehydrogenase I alpha</fullName>
        <ecNumber evidence="2">1.1.1.25</ecNumber>
    </submittedName>
</protein>
<dbReference type="AlphaFoldDB" id="A0A6J4NEW0"/>
<sequence length="93" mass="9110">VSTVPAGAADGLAAALRRPGAGGGGAGVLLDVVYAPWPTDLAAAWAERGGVVVGGSAMLLHQAAEQVRLMTGRPAPLEAMRTALERALAGAPG</sequence>
<gene>
    <name evidence="2" type="ORF">AVDCRST_MAG35-149</name>
</gene>
<dbReference type="InterPro" id="IPR041121">
    <property type="entry name" value="SDH_C"/>
</dbReference>
<dbReference type="InterPro" id="IPR036291">
    <property type="entry name" value="NAD(P)-bd_dom_sf"/>
</dbReference>
<feature type="domain" description="SDH C-terminal" evidence="1">
    <location>
        <begin position="58"/>
        <end position="85"/>
    </location>
</feature>
<dbReference type="SUPFAM" id="SSF51735">
    <property type="entry name" value="NAD(P)-binding Rossmann-fold domains"/>
    <property type="match status" value="1"/>
</dbReference>
<reference evidence="2" key="1">
    <citation type="submission" date="2020-02" db="EMBL/GenBank/DDBJ databases">
        <authorList>
            <person name="Meier V. D."/>
        </authorList>
    </citation>
    <scope>NUCLEOTIDE SEQUENCE</scope>
    <source>
        <strain evidence="2">AVDCRST_MAG35</strain>
    </source>
</reference>
<dbReference type="EC" id="1.1.1.25" evidence="2"/>
<keyword evidence="2" id="KW-0560">Oxidoreductase</keyword>
<evidence type="ECO:0000313" key="2">
    <source>
        <dbReference type="EMBL" id="CAA9386353.1"/>
    </source>
</evidence>